<keyword evidence="5" id="KW-0645">Protease</keyword>
<evidence type="ECO:0000256" key="3">
    <source>
        <dbReference type="ARBA" id="ARBA00007739"/>
    </source>
</evidence>
<gene>
    <name evidence="15" type="ORF">GCM10007857_09080</name>
</gene>
<feature type="compositionally biased region" description="Low complexity" evidence="12">
    <location>
        <begin position="739"/>
        <end position="750"/>
    </location>
</feature>
<dbReference type="InterPro" id="IPR012338">
    <property type="entry name" value="Beta-lactam/transpept-like"/>
</dbReference>
<organism evidence="15 16">
    <name type="scientific">Bradyrhizobium iriomotense</name>
    <dbReference type="NCBI Taxonomy" id="441950"/>
    <lineage>
        <taxon>Bacteria</taxon>
        <taxon>Pseudomonadati</taxon>
        <taxon>Pseudomonadota</taxon>
        <taxon>Alphaproteobacteria</taxon>
        <taxon>Hyphomicrobiales</taxon>
        <taxon>Nitrobacteraceae</taxon>
        <taxon>Bradyrhizobium</taxon>
    </lineage>
</organism>
<comment type="similarity">
    <text evidence="3">In the N-terminal section; belongs to the glycosyltransferase 51 family.</text>
</comment>
<feature type="compositionally biased region" description="Polar residues" evidence="12">
    <location>
        <begin position="760"/>
        <end position="769"/>
    </location>
</feature>
<dbReference type="SUPFAM" id="SSF53955">
    <property type="entry name" value="Lysozyme-like"/>
    <property type="match status" value="1"/>
</dbReference>
<dbReference type="RefSeq" id="WP_284261607.1">
    <property type="nucleotide sequence ID" value="NZ_BSOW01000003.1"/>
</dbReference>
<evidence type="ECO:0000256" key="10">
    <source>
        <dbReference type="ARBA" id="ARBA00044770"/>
    </source>
</evidence>
<dbReference type="InterPro" id="IPR036950">
    <property type="entry name" value="PBP_transglycosylase"/>
</dbReference>
<keyword evidence="7" id="KW-0808">Transferase</keyword>
<evidence type="ECO:0000259" key="13">
    <source>
        <dbReference type="Pfam" id="PF00905"/>
    </source>
</evidence>
<dbReference type="NCBIfam" id="TIGR02074">
    <property type="entry name" value="PBP_1a_fam"/>
    <property type="match status" value="1"/>
</dbReference>
<evidence type="ECO:0000313" key="16">
    <source>
        <dbReference type="Proteomes" id="UP001156905"/>
    </source>
</evidence>
<dbReference type="PANTHER" id="PTHR32282:SF33">
    <property type="entry name" value="PEPTIDOGLYCAN GLYCOSYLTRANSFERASE"/>
    <property type="match status" value="1"/>
</dbReference>
<keyword evidence="4" id="KW-0121">Carboxypeptidase</keyword>
<proteinExistence type="inferred from homology"/>
<accession>A0ABQ6ARJ7</accession>
<dbReference type="Gene3D" id="3.40.710.10">
    <property type="entry name" value="DD-peptidase/beta-lactamase superfamily"/>
    <property type="match status" value="1"/>
</dbReference>
<dbReference type="Proteomes" id="UP001156905">
    <property type="component" value="Unassembled WGS sequence"/>
</dbReference>
<dbReference type="EC" id="2.4.99.28" evidence="10"/>
<evidence type="ECO:0000259" key="14">
    <source>
        <dbReference type="Pfam" id="PF00912"/>
    </source>
</evidence>
<comment type="caution">
    <text evidence="15">The sequence shown here is derived from an EMBL/GenBank/DDBJ whole genome shotgun (WGS) entry which is preliminary data.</text>
</comment>
<comment type="pathway">
    <text evidence="1">Cell wall biogenesis; peptidoglycan biosynthesis.</text>
</comment>
<keyword evidence="16" id="KW-1185">Reference proteome</keyword>
<dbReference type="SUPFAM" id="SSF56601">
    <property type="entry name" value="beta-lactamase/transpeptidase-like"/>
    <property type="match status" value="1"/>
</dbReference>
<dbReference type="InterPro" id="IPR023346">
    <property type="entry name" value="Lysozyme-like_dom_sf"/>
</dbReference>
<feature type="domain" description="Glycosyl transferase family 51" evidence="14">
    <location>
        <begin position="117"/>
        <end position="282"/>
    </location>
</feature>
<comment type="similarity">
    <text evidence="2">In the C-terminal section; belongs to the transpeptidase family.</text>
</comment>
<evidence type="ECO:0000256" key="12">
    <source>
        <dbReference type="SAM" id="MobiDB-lite"/>
    </source>
</evidence>
<feature type="domain" description="Penicillin-binding protein transpeptidase" evidence="13">
    <location>
        <begin position="373"/>
        <end position="653"/>
    </location>
</feature>
<keyword evidence="6" id="KW-0328">Glycosyltransferase</keyword>
<evidence type="ECO:0000256" key="11">
    <source>
        <dbReference type="ARBA" id="ARBA00049902"/>
    </source>
</evidence>
<sequence length="769" mass="83979">MRQIIPPHWKSKVRNFFLDLDARIDSSLFSSAKGIRELYERYSTFMDRFYVGRWKRWVFIEPLSEAATLGLGGLVLLLTLAIPAFRETADEDWLKKSDLAVSFLDRYGNPIGSRGIKHNDSIPLEDFPDVLIKATLATEDRRFYDHFGIDIAGTARALVTNAQAGGVRQGGSSITQQLAKNLFLSNERTIERKINEAFLAVWLEWRLTKNEILKLYLDRAYMGGGTFGVDGAAHFYFNKSARDVTLAEAAMLAGLFKAPTKYAPHINLPAARARANVVLDNLVDAGFMTEGQVFGARRNPAFAVDRRDEASPNYYLDYAFDEMRKLVDTFPKSYTERVFVVRTAIDTNVQKAAEDAIENQLRQFGRDYHATQAATVVSDLDGGIRAMVGGRDYGASQFNRATDAYRQPGSSFKPYVYTTALLNGFTPNSVVVDGPVCIGNWCPQNYGHSYSGSVTLTQAITRSINVVPVKLSIAIGAKEQPKAPNPAKIGRAKIVEVARRFGIKAPLPDTPSLPIGSDEVTVIEHAVAYATFPNKGKAVTPHSVLEVRTGAGDLVWRWDRDGPKPRQAIPPNIAADMAGMMSHVVSEGTARRAALDGIPTAGKTGTTNAYRDAWFVGYTGNFTCAVWYGNDDYSPTNRMTGGSLPAQTWHDIMVAAHQGVEVREIPGIGMGQKLPPQPVAANAQANAAPKVLETKPGPPPVLTKRGADILVRVEKLLDDAAKTAEKTATKTTSDDTAKPARPASPSSALAFPQNYAAEENATSSGPRKN</sequence>
<dbReference type="Gene3D" id="1.10.3810.10">
    <property type="entry name" value="Biosynthetic peptidoglycan transglycosylase-like"/>
    <property type="match status" value="1"/>
</dbReference>
<evidence type="ECO:0000256" key="7">
    <source>
        <dbReference type="ARBA" id="ARBA00022679"/>
    </source>
</evidence>
<dbReference type="EMBL" id="BSOW01000003">
    <property type="protein sequence ID" value="GLR84198.1"/>
    <property type="molecule type" value="Genomic_DNA"/>
</dbReference>
<evidence type="ECO:0000256" key="4">
    <source>
        <dbReference type="ARBA" id="ARBA00022645"/>
    </source>
</evidence>
<dbReference type="InterPro" id="IPR001264">
    <property type="entry name" value="Glyco_trans_51"/>
</dbReference>
<feature type="compositionally biased region" description="Basic and acidic residues" evidence="12">
    <location>
        <begin position="724"/>
        <end position="738"/>
    </location>
</feature>
<evidence type="ECO:0000256" key="1">
    <source>
        <dbReference type="ARBA" id="ARBA00004752"/>
    </source>
</evidence>
<feature type="region of interest" description="Disordered" evidence="12">
    <location>
        <begin position="724"/>
        <end position="769"/>
    </location>
</feature>
<evidence type="ECO:0000256" key="9">
    <source>
        <dbReference type="ARBA" id="ARBA00023268"/>
    </source>
</evidence>
<evidence type="ECO:0000256" key="8">
    <source>
        <dbReference type="ARBA" id="ARBA00022801"/>
    </source>
</evidence>
<name>A0ABQ6ARJ7_9BRAD</name>
<keyword evidence="9" id="KW-0511">Multifunctional enzyme</keyword>
<reference evidence="16" key="1">
    <citation type="journal article" date="2019" name="Int. J. Syst. Evol. Microbiol.">
        <title>The Global Catalogue of Microorganisms (GCM) 10K type strain sequencing project: providing services to taxonomists for standard genome sequencing and annotation.</title>
        <authorList>
            <consortium name="The Broad Institute Genomics Platform"/>
            <consortium name="The Broad Institute Genome Sequencing Center for Infectious Disease"/>
            <person name="Wu L."/>
            <person name="Ma J."/>
        </authorList>
    </citation>
    <scope>NUCLEOTIDE SEQUENCE [LARGE SCALE GENOMIC DNA]</scope>
    <source>
        <strain evidence="16">NBRC 102520</strain>
    </source>
</reference>
<evidence type="ECO:0000256" key="6">
    <source>
        <dbReference type="ARBA" id="ARBA00022676"/>
    </source>
</evidence>
<dbReference type="Pfam" id="PF00912">
    <property type="entry name" value="Transgly"/>
    <property type="match status" value="1"/>
</dbReference>
<evidence type="ECO:0000256" key="5">
    <source>
        <dbReference type="ARBA" id="ARBA00022670"/>
    </source>
</evidence>
<dbReference type="InterPro" id="IPR001460">
    <property type="entry name" value="PCN-bd_Tpept"/>
</dbReference>
<protein>
    <recommendedName>
        <fullName evidence="10">peptidoglycan glycosyltransferase</fullName>
        <ecNumber evidence="10">2.4.99.28</ecNumber>
    </recommendedName>
</protein>
<evidence type="ECO:0000313" key="15">
    <source>
        <dbReference type="EMBL" id="GLR84198.1"/>
    </source>
</evidence>
<comment type="catalytic activity">
    <reaction evidence="11">
        <text>[GlcNAc-(1-&gt;4)-Mur2Ac(oyl-L-Ala-gamma-D-Glu-L-Lys-D-Ala-D-Ala)](n)-di-trans,octa-cis-undecaprenyl diphosphate + beta-D-GlcNAc-(1-&gt;4)-Mur2Ac(oyl-L-Ala-gamma-D-Glu-L-Lys-D-Ala-D-Ala)-di-trans,octa-cis-undecaprenyl diphosphate = [GlcNAc-(1-&gt;4)-Mur2Ac(oyl-L-Ala-gamma-D-Glu-L-Lys-D-Ala-D-Ala)](n+1)-di-trans,octa-cis-undecaprenyl diphosphate + di-trans,octa-cis-undecaprenyl diphosphate + H(+)</text>
        <dbReference type="Rhea" id="RHEA:23708"/>
        <dbReference type="Rhea" id="RHEA-COMP:9602"/>
        <dbReference type="Rhea" id="RHEA-COMP:9603"/>
        <dbReference type="ChEBI" id="CHEBI:15378"/>
        <dbReference type="ChEBI" id="CHEBI:58405"/>
        <dbReference type="ChEBI" id="CHEBI:60033"/>
        <dbReference type="ChEBI" id="CHEBI:78435"/>
        <dbReference type="EC" id="2.4.99.28"/>
    </reaction>
</comment>
<dbReference type="InterPro" id="IPR050396">
    <property type="entry name" value="Glycosyltr_51/Transpeptidase"/>
</dbReference>
<dbReference type="Pfam" id="PF00905">
    <property type="entry name" value="Transpeptidase"/>
    <property type="match status" value="1"/>
</dbReference>
<dbReference type="PANTHER" id="PTHR32282">
    <property type="entry name" value="BINDING PROTEIN TRANSPEPTIDASE, PUTATIVE-RELATED"/>
    <property type="match status" value="1"/>
</dbReference>
<evidence type="ECO:0000256" key="2">
    <source>
        <dbReference type="ARBA" id="ARBA00007090"/>
    </source>
</evidence>
<keyword evidence="8" id="KW-0378">Hydrolase</keyword>